<accession>A0ABV7XGS4</accession>
<proteinExistence type="predicted"/>
<evidence type="ECO:0000313" key="1">
    <source>
        <dbReference type="EMBL" id="MFC3714493.1"/>
    </source>
</evidence>
<dbReference type="Pfam" id="PF12100">
    <property type="entry name" value="DUF3576"/>
    <property type="match status" value="1"/>
</dbReference>
<sequence length="144" mass="15421">MTKTVRIIAVAAAACLVAACGGGKERARADVAASRVAQIGVNAYLWRAALETLAFMPMAQTDSNGGVIVTDWYANPQAPNERVKVSVFILDQDLRADAIRVSAVRQENRGGTWLDVAVRAGTVQKLEETILAKARDLRRAAIEG</sequence>
<reference evidence="2" key="1">
    <citation type="journal article" date="2019" name="Int. J. Syst. Evol. Microbiol.">
        <title>The Global Catalogue of Microorganisms (GCM) 10K type strain sequencing project: providing services to taxonomists for standard genome sequencing and annotation.</title>
        <authorList>
            <consortium name="The Broad Institute Genomics Platform"/>
            <consortium name="The Broad Institute Genome Sequencing Center for Infectious Disease"/>
            <person name="Wu L."/>
            <person name="Ma J."/>
        </authorList>
    </citation>
    <scope>NUCLEOTIDE SEQUENCE [LARGE SCALE GENOMIC DNA]</scope>
    <source>
        <strain evidence="2">KCTC 42644</strain>
    </source>
</reference>
<keyword evidence="2" id="KW-1185">Reference proteome</keyword>
<organism evidence="1 2">
    <name type="scientific">Sphingoaurantiacus capsulatus</name>
    <dbReference type="NCBI Taxonomy" id="1771310"/>
    <lineage>
        <taxon>Bacteria</taxon>
        <taxon>Pseudomonadati</taxon>
        <taxon>Pseudomonadota</taxon>
        <taxon>Alphaproteobacteria</taxon>
        <taxon>Sphingomonadales</taxon>
        <taxon>Sphingosinicellaceae</taxon>
        <taxon>Sphingoaurantiacus</taxon>
    </lineage>
</organism>
<dbReference type="InterPro" id="IPR021959">
    <property type="entry name" value="DUF3576"/>
</dbReference>
<dbReference type="PROSITE" id="PS51257">
    <property type="entry name" value="PROKAR_LIPOPROTEIN"/>
    <property type="match status" value="1"/>
</dbReference>
<dbReference type="Proteomes" id="UP001595615">
    <property type="component" value="Unassembled WGS sequence"/>
</dbReference>
<evidence type="ECO:0000313" key="2">
    <source>
        <dbReference type="Proteomes" id="UP001595615"/>
    </source>
</evidence>
<name>A0ABV7XGS4_9SPHN</name>
<gene>
    <name evidence="1" type="ORF">ACFOMD_18140</name>
</gene>
<dbReference type="EMBL" id="JBHRXV010000018">
    <property type="protein sequence ID" value="MFC3714493.1"/>
    <property type="molecule type" value="Genomic_DNA"/>
</dbReference>
<dbReference type="RefSeq" id="WP_380864168.1">
    <property type="nucleotide sequence ID" value="NZ_JBHRXV010000018.1"/>
</dbReference>
<comment type="caution">
    <text evidence="1">The sequence shown here is derived from an EMBL/GenBank/DDBJ whole genome shotgun (WGS) entry which is preliminary data.</text>
</comment>
<protein>
    <submittedName>
        <fullName evidence="1">DUF3576 domain-containing protein</fullName>
    </submittedName>
</protein>